<dbReference type="InterPro" id="IPR041492">
    <property type="entry name" value="HAD_2"/>
</dbReference>
<evidence type="ECO:0000313" key="1">
    <source>
        <dbReference type="EMBL" id="MSS37939.1"/>
    </source>
</evidence>
<dbReference type="PANTHER" id="PTHR18901">
    <property type="entry name" value="2-DEOXYGLUCOSE-6-PHOSPHATE PHOSPHATASE 2"/>
    <property type="match status" value="1"/>
</dbReference>
<dbReference type="Gene3D" id="3.40.50.1000">
    <property type="entry name" value="HAD superfamily/HAD-like"/>
    <property type="match status" value="1"/>
</dbReference>
<dbReference type="SFLD" id="SFLDG01129">
    <property type="entry name" value="C1.5:_HAD__Beta-PGM__Phosphata"/>
    <property type="match status" value="1"/>
</dbReference>
<dbReference type="CDD" id="cd07505">
    <property type="entry name" value="HAD_BPGM-like"/>
    <property type="match status" value="1"/>
</dbReference>
<comment type="caution">
    <text evidence="1">The sequence shown here is derived from an EMBL/GenBank/DDBJ whole genome shotgun (WGS) entry which is preliminary data.</text>
</comment>
<dbReference type="RefSeq" id="WP_154473377.1">
    <property type="nucleotide sequence ID" value="NZ_DBEWUL010000071.1"/>
</dbReference>
<dbReference type="SFLD" id="SFLDS00003">
    <property type="entry name" value="Haloacid_Dehalogenase"/>
    <property type="match status" value="1"/>
</dbReference>
<dbReference type="InterPro" id="IPR036412">
    <property type="entry name" value="HAD-like_sf"/>
</dbReference>
<dbReference type="PANTHER" id="PTHR18901:SF38">
    <property type="entry name" value="PSEUDOURIDINE-5'-PHOSPHATASE"/>
    <property type="match status" value="1"/>
</dbReference>
<dbReference type="NCBIfam" id="TIGR01509">
    <property type="entry name" value="HAD-SF-IA-v3"/>
    <property type="match status" value="1"/>
</dbReference>
<dbReference type="InterPro" id="IPR023214">
    <property type="entry name" value="HAD_sf"/>
</dbReference>
<dbReference type="InterPro" id="IPR023198">
    <property type="entry name" value="PGP-like_dom2"/>
</dbReference>
<keyword evidence="2" id="KW-1185">Reference proteome</keyword>
<proteinExistence type="predicted"/>
<dbReference type="PRINTS" id="PR00413">
    <property type="entry name" value="HADHALOGNASE"/>
</dbReference>
<dbReference type="Pfam" id="PF13419">
    <property type="entry name" value="HAD_2"/>
    <property type="match status" value="1"/>
</dbReference>
<dbReference type="Gene3D" id="1.10.150.240">
    <property type="entry name" value="Putative phosphatase, domain 2"/>
    <property type="match status" value="1"/>
</dbReference>
<gene>
    <name evidence="1" type="ORF">FYJ39_15590</name>
</gene>
<name>A0A7X2NN43_9CLOT</name>
<reference evidence="1 2" key="1">
    <citation type="submission" date="2019-08" db="EMBL/GenBank/DDBJ databases">
        <title>In-depth cultivation of the pig gut microbiome towards novel bacterial diversity and tailored functional studies.</title>
        <authorList>
            <person name="Wylensek D."/>
            <person name="Hitch T.C.A."/>
            <person name="Clavel T."/>
        </authorList>
    </citation>
    <scope>NUCLEOTIDE SEQUENCE [LARGE SCALE GENOMIC DNA]</scope>
    <source>
        <strain evidence="1 2">WCA-389-WT-23D1</strain>
    </source>
</reference>
<sequence>MKIKCAIFDFDGTLFDSMFIWDSIGEIYLRSLGKEPKPSMREDVRPLSLYQSACYFKKEYDISLSVEEIMAGVNQTIEQFYIHEVLPKPGVVDFLEQMKKAKIPMCIATASDRYQIKAALSRCEMEHYFEAIFTCSEVGHGKDEPVIFQKAMEHFCADRSATIVFEDAIHAIQTAKADGFAVVAVFDNSEKRQTEIRDLSDCYITDFEHTEEFWELASAE</sequence>
<dbReference type="EMBL" id="VUMD01000016">
    <property type="protein sequence ID" value="MSS37939.1"/>
    <property type="molecule type" value="Genomic_DNA"/>
</dbReference>
<organism evidence="1 2">
    <name type="scientific">Clostridium porci</name>
    <dbReference type="NCBI Taxonomy" id="2605778"/>
    <lineage>
        <taxon>Bacteria</taxon>
        <taxon>Bacillati</taxon>
        <taxon>Bacillota</taxon>
        <taxon>Clostridia</taxon>
        <taxon>Eubacteriales</taxon>
        <taxon>Clostridiaceae</taxon>
        <taxon>Clostridium</taxon>
    </lineage>
</organism>
<dbReference type="SUPFAM" id="SSF56784">
    <property type="entry name" value="HAD-like"/>
    <property type="match status" value="1"/>
</dbReference>
<dbReference type="InterPro" id="IPR006439">
    <property type="entry name" value="HAD-SF_hydro_IA"/>
</dbReference>
<dbReference type="AlphaFoldDB" id="A0A7X2NN43"/>
<dbReference type="GO" id="GO:0016791">
    <property type="term" value="F:phosphatase activity"/>
    <property type="evidence" value="ECO:0007669"/>
    <property type="project" value="TreeGrafter"/>
</dbReference>
<accession>A0A7X2NN43</accession>
<dbReference type="Proteomes" id="UP000429958">
    <property type="component" value="Unassembled WGS sequence"/>
</dbReference>
<evidence type="ECO:0000313" key="2">
    <source>
        <dbReference type="Proteomes" id="UP000429958"/>
    </source>
</evidence>
<protein>
    <submittedName>
        <fullName evidence="1">HAD family phosphatase</fullName>
    </submittedName>
</protein>